<accession>A0ABQ2FNF1</accession>
<dbReference type="EMBL" id="BMPE01000012">
    <property type="protein sequence ID" value="GGL11311.1"/>
    <property type="molecule type" value="Genomic_DNA"/>
</dbReference>
<evidence type="ECO:0000313" key="2">
    <source>
        <dbReference type="Proteomes" id="UP000604341"/>
    </source>
</evidence>
<proteinExistence type="predicted"/>
<gene>
    <name evidence="1" type="ORF">GCM10010844_32480</name>
</gene>
<reference evidence="2" key="1">
    <citation type="journal article" date="2019" name="Int. J. Syst. Evol. Microbiol.">
        <title>The Global Catalogue of Microorganisms (GCM) 10K type strain sequencing project: providing services to taxonomists for standard genome sequencing and annotation.</title>
        <authorList>
            <consortium name="The Broad Institute Genomics Platform"/>
            <consortium name="The Broad Institute Genome Sequencing Center for Infectious Disease"/>
            <person name="Wu L."/>
            <person name="Ma J."/>
        </authorList>
    </citation>
    <scope>NUCLEOTIDE SEQUENCE [LARGE SCALE GENOMIC DNA]</scope>
    <source>
        <strain evidence="2">JCM 19173</strain>
    </source>
</reference>
<sequence>MLEVNPVGAAAPLPDTDATRLLERLREVREDEARALRLHRPALSRLPSPEDFVQFARAEQQAQASVAARHEGRDALAFTPLADAPAPQREALLRALQDLQSQVTTARRRPSAWVPRAVDALLMGQWARWQDLMDRTQDLLPGLQKDAEWMDANVIAGHGGRAPEQIECRRPPEEGSRKACYLVNGPAGVVRKHLDDGLRPALKLLGDWSFTSGTASATYQTQTGRTMNLSVVYGGNDGYTLVDEPVPPGQGTLHVYAAPATP</sequence>
<comment type="caution">
    <text evidence="1">The sequence shown here is derived from an EMBL/GenBank/DDBJ whole genome shotgun (WGS) entry which is preliminary data.</text>
</comment>
<dbReference type="Proteomes" id="UP000604341">
    <property type="component" value="Unassembled WGS sequence"/>
</dbReference>
<evidence type="ECO:0000313" key="1">
    <source>
        <dbReference type="EMBL" id="GGL11311.1"/>
    </source>
</evidence>
<protein>
    <submittedName>
        <fullName evidence="1">Uncharacterized protein</fullName>
    </submittedName>
</protein>
<name>A0ABQ2FNF1_9DEIO</name>
<keyword evidence="2" id="KW-1185">Reference proteome</keyword>
<organism evidence="1 2">
    <name type="scientific">Deinococcus radiotolerans</name>
    <dbReference type="NCBI Taxonomy" id="1309407"/>
    <lineage>
        <taxon>Bacteria</taxon>
        <taxon>Thermotogati</taxon>
        <taxon>Deinococcota</taxon>
        <taxon>Deinococci</taxon>
        <taxon>Deinococcales</taxon>
        <taxon>Deinococcaceae</taxon>
        <taxon>Deinococcus</taxon>
    </lineage>
</organism>